<accession>A0A3P5WVL7</accession>
<reference evidence="2 3" key="1">
    <citation type="submission" date="2018-11" db="EMBL/GenBank/DDBJ databases">
        <authorList>
            <person name="Criscuolo A."/>
        </authorList>
    </citation>
    <scope>NUCLEOTIDE SEQUENCE [LARGE SCALE GENOMIC DNA]</scope>
    <source>
        <strain evidence="2">AT11b</strain>
    </source>
</reference>
<keyword evidence="1" id="KW-0472">Membrane</keyword>
<keyword evidence="3" id="KW-1185">Reference proteome</keyword>
<feature type="transmembrane region" description="Helical" evidence="1">
    <location>
        <begin position="132"/>
        <end position="153"/>
    </location>
</feature>
<dbReference type="AlphaFoldDB" id="A0A3P5WVL7"/>
<feature type="transmembrane region" description="Helical" evidence="1">
    <location>
        <begin position="55"/>
        <end position="76"/>
    </location>
</feature>
<keyword evidence="1" id="KW-0812">Transmembrane</keyword>
<gene>
    <name evidence="2" type="ORF">PSET11_01619</name>
</gene>
<sequence>MSRTLSVARMQLVTKWTYVGSPLLILAVTFILSLAIFALIPVSAPKFSGGSQAPLWYFMVLGIQGMTMAFPFSQALSISRRAYFQGTLGVFSALAVVMTVIYLLGAMVERATGGWGMNGYFFNIPWISEGPWYGTGVFFFAAMMLMFILGFWFATIFKRWGATGLLVSLIGTGVLLVGIIAVTTVNEWWGSVGAWSSEQSPLTLGLWAVVLSALLAGGSFLTLRRATP</sequence>
<proteinExistence type="predicted"/>
<protein>
    <recommendedName>
        <fullName evidence="4">ABC-2 family transporter protein</fullName>
    </recommendedName>
</protein>
<feature type="transmembrane region" description="Helical" evidence="1">
    <location>
        <begin position="88"/>
        <end position="108"/>
    </location>
</feature>
<evidence type="ECO:0000313" key="2">
    <source>
        <dbReference type="EMBL" id="VDC25825.1"/>
    </source>
</evidence>
<keyword evidence="1" id="KW-1133">Transmembrane helix</keyword>
<organism evidence="2 3">
    <name type="scientific">Arthrobacter ulcerisalmonis</name>
    <dbReference type="NCBI Taxonomy" id="2483813"/>
    <lineage>
        <taxon>Bacteria</taxon>
        <taxon>Bacillati</taxon>
        <taxon>Actinomycetota</taxon>
        <taxon>Actinomycetes</taxon>
        <taxon>Micrococcales</taxon>
        <taxon>Micrococcaceae</taxon>
        <taxon>Arthrobacter</taxon>
    </lineage>
</organism>
<evidence type="ECO:0000256" key="1">
    <source>
        <dbReference type="SAM" id="Phobius"/>
    </source>
</evidence>
<dbReference type="RefSeq" id="WP_124091572.1">
    <property type="nucleotide sequence ID" value="NZ_CBCRYA010000035.1"/>
</dbReference>
<dbReference type="Proteomes" id="UP000280861">
    <property type="component" value="Unassembled WGS sequence"/>
</dbReference>
<feature type="transmembrane region" description="Helical" evidence="1">
    <location>
        <begin position="21"/>
        <end position="43"/>
    </location>
</feature>
<feature type="transmembrane region" description="Helical" evidence="1">
    <location>
        <begin position="165"/>
        <end position="184"/>
    </location>
</feature>
<dbReference type="EMBL" id="UXAU01000023">
    <property type="protein sequence ID" value="VDC25825.1"/>
    <property type="molecule type" value="Genomic_DNA"/>
</dbReference>
<evidence type="ECO:0000313" key="3">
    <source>
        <dbReference type="Proteomes" id="UP000280861"/>
    </source>
</evidence>
<evidence type="ECO:0008006" key="4">
    <source>
        <dbReference type="Google" id="ProtNLM"/>
    </source>
</evidence>
<name>A0A3P5WVL7_9MICC</name>
<feature type="transmembrane region" description="Helical" evidence="1">
    <location>
        <begin position="204"/>
        <end position="223"/>
    </location>
</feature>
<dbReference type="OrthoDB" id="3209791at2"/>